<protein>
    <submittedName>
        <fullName evidence="1">Uncharacterized protein</fullName>
    </submittedName>
</protein>
<dbReference type="AlphaFoldDB" id="A0A486V7U8"/>
<accession>A0A486V7U8</accession>
<reference evidence="1" key="1">
    <citation type="submission" date="2019-03" db="EMBL/GenBank/DDBJ databases">
        <authorList>
            <consortium name="Pathogen Informatics"/>
        </authorList>
    </citation>
    <scope>NUCLEOTIDE SEQUENCE</scope>
    <source>
        <strain evidence="1">5012STDY7626355</strain>
    </source>
</reference>
<sequence length="212" mass="24855">MSRDIEVIKLTNLDYAVAAYKYYKTSAENISKLDLEDFNNDLTEIRDGIFNLGDNFINGKREKGDSYYIDEEDFSIGEYTKFCHNPQSIYIGDDDYDSRYLYDDEKVDNFIGGKIMEWIGEPEELRDTLEQATLKKSGDFYISDLIDFYKKENISLDELPKEIEEKFINGEYEKFKNEENKSNYEELKSLIESKEIASSFNASSSNNKKMRM</sequence>
<proteinExistence type="predicted"/>
<gene>
    <name evidence="1" type="ORF">SAMEA4873556_05066</name>
</gene>
<evidence type="ECO:0000313" key="1">
    <source>
        <dbReference type="EMBL" id="VGM46616.1"/>
    </source>
</evidence>
<dbReference type="RefSeq" id="WP_135733984.1">
    <property type="nucleotide sequence ID" value="NZ_CAAHBH010000032.1"/>
</dbReference>
<name>A0A486V7U8_KLEPN</name>
<organism evidence="1">
    <name type="scientific">Klebsiella pneumoniae</name>
    <dbReference type="NCBI Taxonomy" id="573"/>
    <lineage>
        <taxon>Bacteria</taxon>
        <taxon>Pseudomonadati</taxon>
        <taxon>Pseudomonadota</taxon>
        <taxon>Gammaproteobacteria</taxon>
        <taxon>Enterobacterales</taxon>
        <taxon>Enterobacteriaceae</taxon>
        <taxon>Klebsiella/Raoultella group</taxon>
        <taxon>Klebsiella</taxon>
        <taxon>Klebsiella pneumoniae complex</taxon>
    </lineage>
</organism>
<dbReference type="EMBL" id="CAAHDC010000030">
    <property type="protein sequence ID" value="VGM46616.1"/>
    <property type="molecule type" value="Genomic_DNA"/>
</dbReference>